<dbReference type="InterPro" id="IPR036390">
    <property type="entry name" value="WH_DNA-bd_sf"/>
</dbReference>
<feature type="region of interest" description="Disordered" evidence="1">
    <location>
        <begin position="83"/>
        <end position="104"/>
    </location>
</feature>
<dbReference type="SUPFAM" id="SSF46785">
    <property type="entry name" value="Winged helix' DNA-binding domain"/>
    <property type="match status" value="1"/>
</dbReference>
<evidence type="ECO:0000313" key="4">
    <source>
        <dbReference type="Proteomes" id="UP000595001"/>
    </source>
</evidence>
<keyword evidence="4" id="KW-1185">Reference proteome</keyword>
<dbReference type="InterPro" id="IPR036388">
    <property type="entry name" value="WH-like_DNA-bd_sf"/>
</dbReference>
<dbReference type="InterPro" id="IPR011991">
    <property type="entry name" value="ArsR-like_HTH"/>
</dbReference>
<gene>
    <name evidence="3" type="ORF">I7X12_13540</name>
</gene>
<dbReference type="AlphaFoldDB" id="A0A7T3KU10"/>
<sequence length="125" mass="13549">MTAPVDDPAEAFDVLGDQTRLSILRALADADEPLSFTRLRERCGVADSGRFSYHLRRLCEYFVRETGDGYELGHAGSRVIAATGDSASGRPEPSDAAGSEARPVWGDEGCGKLFHVHLSAPWRAE</sequence>
<dbReference type="OrthoDB" id="8482at2157"/>
<dbReference type="GeneID" id="60589535"/>
<dbReference type="Pfam" id="PF24038">
    <property type="entry name" value="DUF7347"/>
    <property type="match status" value="1"/>
</dbReference>
<organism evidence="3 4">
    <name type="scientific">Halosimplex litoreum</name>
    <dbReference type="NCBI Taxonomy" id="1198301"/>
    <lineage>
        <taxon>Archaea</taxon>
        <taxon>Methanobacteriati</taxon>
        <taxon>Methanobacteriota</taxon>
        <taxon>Stenosarchaea group</taxon>
        <taxon>Halobacteria</taxon>
        <taxon>Halobacteriales</taxon>
        <taxon>Haloarculaceae</taxon>
        <taxon>Halosimplex</taxon>
    </lineage>
</organism>
<dbReference type="KEGG" id="hlt:I7X12_13540"/>
<dbReference type="EMBL" id="CP065856">
    <property type="protein sequence ID" value="QPV61769.1"/>
    <property type="molecule type" value="Genomic_DNA"/>
</dbReference>
<protein>
    <submittedName>
        <fullName evidence="3">Helix-turn-helix transcriptional regulator</fullName>
    </submittedName>
</protein>
<dbReference type="InterPro" id="IPR055771">
    <property type="entry name" value="DUF7347"/>
</dbReference>
<evidence type="ECO:0000256" key="1">
    <source>
        <dbReference type="SAM" id="MobiDB-lite"/>
    </source>
</evidence>
<accession>A0A7T3KU10</accession>
<dbReference type="RefSeq" id="WP_198060594.1">
    <property type="nucleotide sequence ID" value="NZ_CP065856.1"/>
</dbReference>
<dbReference type="Gene3D" id="1.10.10.10">
    <property type="entry name" value="Winged helix-like DNA-binding domain superfamily/Winged helix DNA-binding domain"/>
    <property type="match status" value="1"/>
</dbReference>
<reference evidence="3 4" key="1">
    <citation type="submission" date="2020-12" db="EMBL/GenBank/DDBJ databases">
        <title>Halosimplex halophilum sp. nov. and Halosimplex salinum sp. nov., two new members of the genus Halosimplex.</title>
        <authorList>
            <person name="Cui H.L."/>
        </authorList>
    </citation>
    <scope>NUCLEOTIDE SEQUENCE [LARGE SCALE GENOMIC DNA]</scope>
    <source>
        <strain evidence="3 4">YGH94</strain>
    </source>
</reference>
<dbReference type="CDD" id="cd00090">
    <property type="entry name" value="HTH_ARSR"/>
    <property type="match status" value="1"/>
</dbReference>
<evidence type="ECO:0000259" key="2">
    <source>
        <dbReference type="Pfam" id="PF24038"/>
    </source>
</evidence>
<name>A0A7T3KU10_9EURY</name>
<proteinExistence type="predicted"/>
<evidence type="ECO:0000313" key="3">
    <source>
        <dbReference type="EMBL" id="QPV61769.1"/>
    </source>
</evidence>
<feature type="domain" description="DUF7347" evidence="2">
    <location>
        <begin position="8"/>
        <end position="82"/>
    </location>
</feature>
<dbReference type="Proteomes" id="UP000595001">
    <property type="component" value="Chromosome"/>
</dbReference>